<evidence type="ECO:0000259" key="3">
    <source>
        <dbReference type="Pfam" id="PF12624"/>
    </source>
</evidence>
<sequence length="675" mass="78268">MLENLVAWVLNAYIGDYLEDLNTDQLSVAILQGQVELENVPLKKSALRKFDIPLQVKSGLLGKLTLSVPITRMRSEPWVVKMSDLLVLLEPSDLNNYNFETIEMYEQSKKEQLLDELEKQHKKQLLTNMGLWVDDSLQKNWWGYSLVSTIINNIQLIITNVHIRYEDNITLPNGAGFSFGIRVHCITAQTTNSQWKPDYIQPQHDVNIFKKLNLEGLSFYWNSGAKSDVIINSYSELQFNLRAEKLNIELTKRQLNEMRFLAEEWSRYDRAREHRKWRPLVPLAGKYEWWSFAYNRIQDEIHQRNLRKTWNFVIARVKQLNSYCRAYRRRLLAIIESARAEVVLIVNEVEEQNELIRSFDDIQMDLMNPLEETPKHKTDSLNPSLTASQKASDSCNHLEGSQNGTPQDSSRSSRGLYGWLSSWFFGAVEDMVEKNGSSEEIRENTNIPMELKELGKRLEGEILDVLSESRDDSTLLRRDVILADIVMHLKQLMIRFIDENELNTKSNYRYLAMDLRDVKSCIRLSPYHHSTALSFSVQDMNIQRLYTSNNKSCETAEYDDDSLIFGFGTGLISETTQLLFTMGKAKYRADCNQFGSSTRRSNQAISEPIFEVVYRRKSPKRMITHTIDAKFSDLSFMYNEGAFSDLIEMFGCDSVDIQVIFGINNGFFEDSVQFD</sequence>
<evidence type="ECO:0000313" key="7">
    <source>
        <dbReference type="WBParaSite" id="DME_0000111901-mRNA-1"/>
    </source>
</evidence>
<keyword evidence="1" id="KW-0813">Transport</keyword>
<protein>
    <submittedName>
        <fullName evidence="7">Ricin B-type lectin domain-containing protein</fullName>
    </submittedName>
</protein>
<dbReference type="STRING" id="318479.A0A0N4U330"/>
<dbReference type="Pfam" id="PF12624">
    <property type="entry name" value="VPS13_N"/>
    <property type="match status" value="1"/>
</dbReference>
<dbReference type="EMBL" id="UYYG01001152">
    <property type="protein sequence ID" value="VDN55506.1"/>
    <property type="molecule type" value="Genomic_DNA"/>
</dbReference>
<dbReference type="WBParaSite" id="DME_0000111901-mRNA-1">
    <property type="protein sequence ID" value="DME_0000111901-mRNA-1"/>
    <property type="gene ID" value="DME_0000111901"/>
</dbReference>
<dbReference type="Proteomes" id="UP000038040">
    <property type="component" value="Unplaced"/>
</dbReference>
<dbReference type="GO" id="GO:0006623">
    <property type="term" value="P:protein targeting to vacuole"/>
    <property type="evidence" value="ECO:0007669"/>
    <property type="project" value="TreeGrafter"/>
</dbReference>
<organism evidence="5 7">
    <name type="scientific">Dracunculus medinensis</name>
    <name type="common">Guinea worm</name>
    <dbReference type="NCBI Taxonomy" id="318479"/>
    <lineage>
        <taxon>Eukaryota</taxon>
        <taxon>Metazoa</taxon>
        <taxon>Ecdysozoa</taxon>
        <taxon>Nematoda</taxon>
        <taxon>Chromadorea</taxon>
        <taxon>Rhabditida</taxon>
        <taxon>Spirurina</taxon>
        <taxon>Dracunculoidea</taxon>
        <taxon>Dracunculidae</taxon>
        <taxon>Dracunculus</taxon>
    </lineage>
</organism>
<reference evidence="4 6" key="2">
    <citation type="submission" date="2018-11" db="EMBL/GenBank/DDBJ databases">
        <authorList>
            <consortium name="Pathogen Informatics"/>
        </authorList>
    </citation>
    <scope>NUCLEOTIDE SEQUENCE [LARGE SCALE GENOMIC DNA]</scope>
</reference>
<dbReference type="InterPro" id="IPR026847">
    <property type="entry name" value="VPS13"/>
</dbReference>
<evidence type="ECO:0000256" key="2">
    <source>
        <dbReference type="SAM" id="MobiDB-lite"/>
    </source>
</evidence>
<evidence type="ECO:0000256" key="1">
    <source>
        <dbReference type="ARBA" id="ARBA00022448"/>
    </source>
</evidence>
<gene>
    <name evidence="4" type="ORF">DME_LOCUS5479</name>
</gene>
<dbReference type="PANTHER" id="PTHR16166">
    <property type="entry name" value="VACUOLAR PROTEIN SORTING-ASSOCIATED PROTEIN VPS13"/>
    <property type="match status" value="1"/>
</dbReference>
<name>A0A0N4U330_DRAME</name>
<proteinExistence type="predicted"/>
<accession>A0A0N4U330</accession>
<dbReference type="GO" id="GO:0007005">
    <property type="term" value="P:mitochondrion organization"/>
    <property type="evidence" value="ECO:0007669"/>
    <property type="project" value="TreeGrafter"/>
</dbReference>
<dbReference type="GO" id="GO:0045053">
    <property type="term" value="P:protein retention in Golgi apparatus"/>
    <property type="evidence" value="ECO:0007669"/>
    <property type="project" value="TreeGrafter"/>
</dbReference>
<dbReference type="PANTHER" id="PTHR16166:SF141">
    <property type="entry name" value="INTERMEMBRANE LIPID TRANSFER PROTEIN VPS13D"/>
    <property type="match status" value="1"/>
</dbReference>
<feature type="region of interest" description="Disordered" evidence="2">
    <location>
        <begin position="372"/>
        <end position="412"/>
    </location>
</feature>
<evidence type="ECO:0000313" key="4">
    <source>
        <dbReference type="EMBL" id="VDN55506.1"/>
    </source>
</evidence>
<feature type="domain" description="Chorein N-terminal" evidence="3">
    <location>
        <begin position="1"/>
        <end position="229"/>
    </location>
</feature>
<feature type="compositionally biased region" description="Polar residues" evidence="2">
    <location>
        <begin position="380"/>
        <end position="412"/>
    </location>
</feature>
<evidence type="ECO:0000313" key="6">
    <source>
        <dbReference type="Proteomes" id="UP000274756"/>
    </source>
</evidence>
<keyword evidence="6" id="KW-1185">Reference proteome</keyword>
<dbReference type="InterPro" id="IPR026854">
    <property type="entry name" value="VPS13_N"/>
</dbReference>
<reference evidence="7" key="1">
    <citation type="submission" date="2017-02" db="UniProtKB">
        <authorList>
            <consortium name="WormBaseParasite"/>
        </authorList>
    </citation>
    <scope>IDENTIFICATION</scope>
</reference>
<evidence type="ECO:0000313" key="5">
    <source>
        <dbReference type="Proteomes" id="UP000038040"/>
    </source>
</evidence>
<dbReference type="AlphaFoldDB" id="A0A0N4U330"/>
<dbReference type="Proteomes" id="UP000274756">
    <property type="component" value="Unassembled WGS sequence"/>
</dbReference>
<dbReference type="OrthoDB" id="272810at2759"/>